<keyword evidence="2" id="KW-0479">Metal-binding</keyword>
<evidence type="ECO:0000256" key="2">
    <source>
        <dbReference type="ARBA" id="ARBA00022723"/>
    </source>
</evidence>
<dbReference type="Proteomes" id="UP000678499">
    <property type="component" value="Unassembled WGS sequence"/>
</dbReference>
<accession>A0A7R9GF21</accession>
<dbReference type="AlphaFoldDB" id="A0A7R9GF21"/>
<dbReference type="GO" id="GO:0020037">
    <property type="term" value="F:heme binding"/>
    <property type="evidence" value="ECO:0007669"/>
    <property type="project" value="InterPro"/>
</dbReference>
<keyword evidence="6" id="KW-1185">Reference proteome</keyword>
<dbReference type="EMBL" id="OA883206">
    <property type="protein sequence ID" value="CAD7278263.1"/>
    <property type="molecule type" value="Genomic_DNA"/>
</dbReference>
<name>A0A7R9GF21_9CRUS</name>
<keyword evidence="4" id="KW-0560">Oxidoreductase</keyword>
<dbReference type="PRINTS" id="PR00463">
    <property type="entry name" value="EP450I"/>
</dbReference>
<dbReference type="SUPFAM" id="SSF48264">
    <property type="entry name" value="Cytochrome P450"/>
    <property type="match status" value="2"/>
</dbReference>
<sequence length="448" mass="51408">MGQFTGLLFSDGDQWKEQRKFCSKALKDFAFGKSLMEDSIIEEFQYLSNTLKEDDIPEKSSFVTRDLEENLGQAVVNSLWLVVAGKKLDRFTHEYQRAMDSLPMEMNYTLFLSLFPSIQSRLPKMLSGVEILHSCTSFMHPWVQGHIDDHRRDFSANALPRDLIDMFFLEQAKMEKSGVEGHHYTDLHLAAALCDLFISGAETTTSGLRWLLLFLIENPECQEKIHDEIDAVIGNERCVQWADHKKMHYTQAAIHEAWRLPGVTSNAIDHRLIADMEIGGYHVPKETIIVPLIRSVHSNPKYWDNPLEFKPERFLDKNGEFQIPNKDAYMPFSTENWVPFASSRTAFYSAVVAFLAFSTFKLIQFMVRPKNYPPGPLRLPIIGNFGCVNWTECWPTRLAILKEKYGDVFSVKCGQSDVVVIADPNILKEVLKRDEVGEPPIVYMKQVQ</sequence>
<comment type="similarity">
    <text evidence="1">Belongs to the cytochrome P450 family.</text>
</comment>
<organism evidence="5">
    <name type="scientific">Notodromas monacha</name>
    <dbReference type="NCBI Taxonomy" id="399045"/>
    <lineage>
        <taxon>Eukaryota</taxon>
        <taxon>Metazoa</taxon>
        <taxon>Ecdysozoa</taxon>
        <taxon>Arthropoda</taxon>
        <taxon>Crustacea</taxon>
        <taxon>Oligostraca</taxon>
        <taxon>Ostracoda</taxon>
        <taxon>Podocopa</taxon>
        <taxon>Podocopida</taxon>
        <taxon>Cypridocopina</taxon>
        <taxon>Cypridoidea</taxon>
        <taxon>Cyprididae</taxon>
        <taxon>Notodromas</taxon>
    </lineage>
</organism>
<evidence type="ECO:0008006" key="7">
    <source>
        <dbReference type="Google" id="ProtNLM"/>
    </source>
</evidence>
<evidence type="ECO:0000313" key="6">
    <source>
        <dbReference type="Proteomes" id="UP000678499"/>
    </source>
</evidence>
<protein>
    <recommendedName>
        <fullName evidence="7">Cytochrome P450</fullName>
    </recommendedName>
</protein>
<dbReference type="GO" id="GO:0005506">
    <property type="term" value="F:iron ion binding"/>
    <property type="evidence" value="ECO:0007669"/>
    <property type="project" value="InterPro"/>
</dbReference>
<keyword evidence="3" id="KW-0408">Iron</keyword>
<evidence type="ECO:0000313" key="5">
    <source>
        <dbReference type="EMBL" id="CAD7278263.1"/>
    </source>
</evidence>
<evidence type="ECO:0000256" key="1">
    <source>
        <dbReference type="ARBA" id="ARBA00010617"/>
    </source>
</evidence>
<dbReference type="OrthoDB" id="3934656at2759"/>
<dbReference type="Pfam" id="PF00067">
    <property type="entry name" value="p450"/>
    <property type="match status" value="2"/>
</dbReference>
<dbReference type="GO" id="GO:0016705">
    <property type="term" value="F:oxidoreductase activity, acting on paired donors, with incorporation or reduction of molecular oxygen"/>
    <property type="evidence" value="ECO:0007669"/>
    <property type="project" value="InterPro"/>
</dbReference>
<reference evidence="5" key="1">
    <citation type="submission" date="2020-11" db="EMBL/GenBank/DDBJ databases">
        <authorList>
            <person name="Tran Van P."/>
        </authorList>
    </citation>
    <scope>NUCLEOTIDE SEQUENCE</scope>
</reference>
<evidence type="ECO:0000256" key="4">
    <source>
        <dbReference type="ARBA" id="ARBA00023033"/>
    </source>
</evidence>
<dbReference type="Gene3D" id="1.10.630.10">
    <property type="entry name" value="Cytochrome P450"/>
    <property type="match status" value="2"/>
</dbReference>
<dbReference type="GO" id="GO:0004497">
    <property type="term" value="F:monooxygenase activity"/>
    <property type="evidence" value="ECO:0007669"/>
    <property type="project" value="UniProtKB-KW"/>
</dbReference>
<dbReference type="EMBL" id="CAJPEX010001169">
    <property type="protein sequence ID" value="CAG0918415.1"/>
    <property type="molecule type" value="Genomic_DNA"/>
</dbReference>
<dbReference type="InterPro" id="IPR001128">
    <property type="entry name" value="Cyt_P450"/>
</dbReference>
<dbReference type="PANTHER" id="PTHR24300:SF397">
    <property type="entry name" value="CYTOCHROME P450 2U1"/>
    <property type="match status" value="1"/>
</dbReference>
<keyword evidence="4" id="KW-0503">Monooxygenase</keyword>
<dbReference type="InterPro" id="IPR050182">
    <property type="entry name" value="Cytochrome_P450_fam2"/>
</dbReference>
<gene>
    <name evidence="5" type="ORF">NMOB1V02_LOCUS5972</name>
</gene>
<proteinExistence type="inferred from homology"/>
<dbReference type="InterPro" id="IPR036396">
    <property type="entry name" value="Cyt_P450_sf"/>
</dbReference>
<dbReference type="PANTHER" id="PTHR24300">
    <property type="entry name" value="CYTOCHROME P450 508A4-RELATED"/>
    <property type="match status" value="1"/>
</dbReference>
<dbReference type="InterPro" id="IPR002401">
    <property type="entry name" value="Cyt_P450_E_grp-I"/>
</dbReference>
<evidence type="ECO:0000256" key="3">
    <source>
        <dbReference type="ARBA" id="ARBA00023004"/>
    </source>
</evidence>